<sequence length="283" mass="30249">MTAATAGFADPAARADARRNRALVLVAAQRAFADRGVSVSLAEIARRAGVGAGTVYRHFPTKADLLEAVMQHRIEQMTVRVIEGLRAPDVGMAFFEFCVGMVVSAPRNQAVCDVMTTDDGWPRTLMHGAGERFHGALRELLVAAQRAGAVRPDITVADLIGLFTGCAAIQRVSGAGPELARPARIALDALRPHAAPAVTKVAADPARDEIRNETVGERCPECGAAVRRRGTGRPARYCSPACRQKAHRRRQSDPYRSVDPSGAPPPNRVEPGHTRWAAGRSPA</sequence>
<organism evidence="7 8">
    <name type="scientific">Nocardia aurantia</name>
    <dbReference type="NCBI Taxonomy" id="2585199"/>
    <lineage>
        <taxon>Bacteria</taxon>
        <taxon>Bacillati</taxon>
        <taxon>Actinomycetota</taxon>
        <taxon>Actinomycetes</taxon>
        <taxon>Mycobacteriales</taxon>
        <taxon>Nocardiaceae</taxon>
        <taxon>Nocardia</taxon>
    </lineage>
</organism>
<evidence type="ECO:0000313" key="8">
    <source>
        <dbReference type="Proteomes" id="UP000431401"/>
    </source>
</evidence>
<dbReference type="AlphaFoldDB" id="A0A7K0DQP8"/>
<dbReference type="PANTHER" id="PTHR30055:SF234">
    <property type="entry name" value="HTH-TYPE TRANSCRIPTIONAL REGULATOR BETI"/>
    <property type="match status" value="1"/>
</dbReference>
<dbReference type="InterPro" id="IPR001647">
    <property type="entry name" value="HTH_TetR"/>
</dbReference>
<feature type="DNA-binding region" description="H-T-H motif" evidence="4">
    <location>
        <begin position="40"/>
        <end position="59"/>
    </location>
</feature>
<keyword evidence="2 4" id="KW-0238">DNA-binding</keyword>
<dbReference type="RefSeq" id="WP_153343673.1">
    <property type="nucleotide sequence ID" value="NZ_WEGI01000007.1"/>
</dbReference>
<keyword evidence="8" id="KW-1185">Reference proteome</keyword>
<evidence type="ECO:0000256" key="1">
    <source>
        <dbReference type="ARBA" id="ARBA00023015"/>
    </source>
</evidence>
<dbReference type="SUPFAM" id="SSF46689">
    <property type="entry name" value="Homeodomain-like"/>
    <property type="match status" value="1"/>
</dbReference>
<dbReference type="GO" id="GO:0000976">
    <property type="term" value="F:transcription cis-regulatory region binding"/>
    <property type="evidence" value="ECO:0007669"/>
    <property type="project" value="TreeGrafter"/>
</dbReference>
<feature type="region of interest" description="Disordered" evidence="5">
    <location>
        <begin position="230"/>
        <end position="283"/>
    </location>
</feature>
<evidence type="ECO:0000259" key="6">
    <source>
        <dbReference type="PROSITE" id="PS50977"/>
    </source>
</evidence>
<dbReference type="Proteomes" id="UP000431401">
    <property type="component" value="Unassembled WGS sequence"/>
</dbReference>
<dbReference type="PROSITE" id="PS50977">
    <property type="entry name" value="HTH_TETR_2"/>
    <property type="match status" value="1"/>
</dbReference>
<name>A0A7K0DQP8_9NOCA</name>
<keyword evidence="3" id="KW-0804">Transcription</keyword>
<dbReference type="OrthoDB" id="9795011at2"/>
<evidence type="ECO:0000256" key="5">
    <source>
        <dbReference type="SAM" id="MobiDB-lite"/>
    </source>
</evidence>
<evidence type="ECO:0000256" key="3">
    <source>
        <dbReference type="ARBA" id="ARBA00023163"/>
    </source>
</evidence>
<gene>
    <name evidence="7" type="ORF">NRB56_36760</name>
</gene>
<dbReference type="Pfam" id="PF21597">
    <property type="entry name" value="TetR_C_43"/>
    <property type="match status" value="1"/>
</dbReference>
<dbReference type="InterPro" id="IPR036271">
    <property type="entry name" value="Tet_transcr_reg_TetR-rel_C_sf"/>
</dbReference>
<feature type="domain" description="HTH tetR-type" evidence="6">
    <location>
        <begin position="18"/>
        <end position="77"/>
    </location>
</feature>
<keyword evidence="1" id="KW-0805">Transcription regulation</keyword>
<dbReference type="PRINTS" id="PR00455">
    <property type="entry name" value="HTHTETR"/>
</dbReference>
<comment type="caution">
    <text evidence="7">The sequence shown here is derived from an EMBL/GenBank/DDBJ whole genome shotgun (WGS) entry which is preliminary data.</text>
</comment>
<evidence type="ECO:0000256" key="4">
    <source>
        <dbReference type="PROSITE-ProRule" id="PRU00335"/>
    </source>
</evidence>
<dbReference type="Pfam" id="PF00440">
    <property type="entry name" value="TetR_N"/>
    <property type="match status" value="1"/>
</dbReference>
<dbReference type="SUPFAM" id="SSF48498">
    <property type="entry name" value="Tetracyclin repressor-like, C-terminal domain"/>
    <property type="match status" value="1"/>
</dbReference>
<dbReference type="InterPro" id="IPR049445">
    <property type="entry name" value="TetR_SbtR-like_C"/>
</dbReference>
<reference evidence="7 8" key="1">
    <citation type="submission" date="2019-10" db="EMBL/GenBank/DDBJ databases">
        <title>Nocardia macrotermitis sp. nov. and Nocardia aurantia sp. nov., isolated from the gut of fungus growing-termite Macrotermes natalensis.</title>
        <authorList>
            <person name="Benndorf R."/>
            <person name="Schwitalla J."/>
            <person name="Martin K."/>
            <person name="De Beer W."/>
            <person name="Kaster A.-K."/>
            <person name="Vollmers J."/>
            <person name="Poulsen M."/>
            <person name="Beemelmanns C."/>
        </authorList>
    </citation>
    <scope>NUCLEOTIDE SEQUENCE [LARGE SCALE GENOMIC DNA]</scope>
    <source>
        <strain evidence="7 8">RB56</strain>
    </source>
</reference>
<dbReference type="InterPro" id="IPR050109">
    <property type="entry name" value="HTH-type_TetR-like_transc_reg"/>
</dbReference>
<accession>A0A7K0DQP8</accession>
<proteinExistence type="predicted"/>
<dbReference type="Gene3D" id="1.10.357.10">
    <property type="entry name" value="Tetracycline Repressor, domain 2"/>
    <property type="match status" value="1"/>
</dbReference>
<dbReference type="InterPro" id="IPR009057">
    <property type="entry name" value="Homeodomain-like_sf"/>
</dbReference>
<dbReference type="EMBL" id="WEGI01000007">
    <property type="protein sequence ID" value="MQY28093.1"/>
    <property type="molecule type" value="Genomic_DNA"/>
</dbReference>
<dbReference type="InterPro" id="IPR023772">
    <property type="entry name" value="DNA-bd_HTH_TetR-type_CS"/>
</dbReference>
<evidence type="ECO:0000313" key="7">
    <source>
        <dbReference type="EMBL" id="MQY28093.1"/>
    </source>
</evidence>
<evidence type="ECO:0000256" key="2">
    <source>
        <dbReference type="ARBA" id="ARBA00023125"/>
    </source>
</evidence>
<dbReference type="PANTHER" id="PTHR30055">
    <property type="entry name" value="HTH-TYPE TRANSCRIPTIONAL REGULATOR RUTR"/>
    <property type="match status" value="1"/>
</dbReference>
<dbReference type="PROSITE" id="PS01081">
    <property type="entry name" value="HTH_TETR_1"/>
    <property type="match status" value="1"/>
</dbReference>
<protein>
    <recommendedName>
        <fullName evidence="6">HTH tetR-type domain-containing protein</fullName>
    </recommendedName>
</protein>
<dbReference type="GO" id="GO:0003700">
    <property type="term" value="F:DNA-binding transcription factor activity"/>
    <property type="evidence" value="ECO:0007669"/>
    <property type="project" value="TreeGrafter"/>
</dbReference>